<dbReference type="Proteomes" id="UP001596203">
    <property type="component" value="Unassembled WGS sequence"/>
</dbReference>
<keyword evidence="5" id="KW-0418">Kinase</keyword>
<protein>
    <recommendedName>
        <fullName evidence="2">histidine kinase</fullName>
        <ecNumber evidence="2">2.7.13.3</ecNumber>
    </recommendedName>
</protein>
<reference evidence="10" key="1">
    <citation type="journal article" date="2019" name="Int. J. Syst. Evol. Microbiol.">
        <title>The Global Catalogue of Microorganisms (GCM) 10K type strain sequencing project: providing services to taxonomists for standard genome sequencing and annotation.</title>
        <authorList>
            <consortium name="The Broad Institute Genomics Platform"/>
            <consortium name="The Broad Institute Genome Sequencing Center for Infectious Disease"/>
            <person name="Wu L."/>
            <person name="Ma J."/>
        </authorList>
    </citation>
    <scope>NUCLEOTIDE SEQUENCE [LARGE SCALE GENOMIC DNA]</scope>
    <source>
        <strain evidence="10">ZS-35-S2</strain>
    </source>
</reference>
<feature type="region of interest" description="Disordered" evidence="6">
    <location>
        <begin position="424"/>
        <end position="513"/>
    </location>
</feature>
<evidence type="ECO:0000313" key="10">
    <source>
        <dbReference type="Proteomes" id="UP001596203"/>
    </source>
</evidence>
<keyword evidence="7" id="KW-0472">Membrane</keyword>
<dbReference type="EC" id="2.7.13.3" evidence="2"/>
<accession>A0ABW1K3S4</accession>
<evidence type="ECO:0000259" key="8">
    <source>
        <dbReference type="Pfam" id="PF02518"/>
    </source>
</evidence>
<organism evidence="9 10">
    <name type="scientific">Plantactinospora solaniradicis</name>
    <dbReference type="NCBI Taxonomy" id="1723736"/>
    <lineage>
        <taxon>Bacteria</taxon>
        <taxon>Bacillati</taxon>
        <taxon>Actinomycetota</taxon>
        <taxon>Actinomycetes</taxon>
        <taxon>Micromonosporales</taxon>
        <taxon>Micromonosporaceae</taxon>
        <taxon>Plantactinospora</taxon>
    </lineage>
</organism>
<comment type="catalytic activity">
    <reaction evidence="1">
        <text>ATP + protein L-histidine = ADP + protein N-phospho-L-histidine.</text>
        <dbReference type="EC" id="2.7.13.3"/>
    </reaction>
</comment>
<dbReference type="Pfam" id="PF02518">
    <property type="entry name" value="HATPase_c"/>
    <property type="match status" value="1"/>
</dbReference>
<dbReference type="EMBL" id="JBHSPR010000001">
    <property type="protein sequence ID" value="MFC6015393.1"/>
    <property type="molecule type" value="Genomic_DNA"/>
</dbReference>
<proteinExistence type="predicted"/>
<feature type="domain" description="Histidine kinase/HSP90-like ATPase" evidence="8">
    <location>
        <begin position="306"/>
        <end position="413"/>
    </location>
</feature>
<keyword evidence="3" id="KW-0597">Phosphoprotein</keyword>
<keyword evidence="10" id="KW-1185">Reference proteome</keyword>
<feature type="compositionally biased region" description="Low complexity" evidence="6">
    <location>
        <begin position="470"/>
        <end position="492"/>
    </location>
</feature>
<dbReference type="PANTHER" id="PTHR45436">
    <property type="entry name" value="SENSOR HISTIDINE KINASE YKOH"/>
    <property type="match status" value="1"/>
</dbReference>
<keyword evidence="7" id="KW-0812">Transmembrane</keyword>
<name>A0ABW1K3S4_9ACTN</name>
<feature type="transmembrane region" description="Helical" evidence="7">
    <location>
        <begin position="30"/>
        <end position="47"/>
    </location>
</feature>
<dbReference type="InterPro" id="IPR003594">
    <property type="entry name" value="HATPase_dom"/>
</dbReference>
<feature type="compositionally biased region" description="Polar residues" evidence="6">
    <location>
        <begin position="445"/>
        <end position="456"/>
    </location>
</feature>
<evidence type="ECO:0000256" key="4">
    <source>
        <dbReference type="ARBA" id="ARBA00022679"/>
    </source>
</evidence>
<keyword evidence="9" id="KW-0067">ATP-binding</keyword>
<keyword evidence="7" id="KW-1133">Transmembrane helix</keyword>
<evidence type="ECO:0000313" key="9">
    <source>
        <dbReference type="EMBL" id="MFC6015393.1"/>
    </source>
</evidence>
<evidence type="ECO:0000256" key="7">
    <source>
        <dbReference type="SAM" id="Phobius"/>
    </source>
</evidence>
<evidence type="ECO:0000256" key="1">
    <source>
        <dbReference type="ARBA" id="ARBA00000085"/>
    </source>
</evidence>
<keyword evidence="4" id="KW-0808">Transferase</keyword>
<keyword evidence="9" id="KW-0547">Nucleotide-binding</keyword>
<dbReference type="RefSeq" id="WP_377417393.1">
    <property type="nucleotide sequence ID" value="NZ_JBHSPR010000001.1"/>
</dbReference>
<evidence type="ECO:0000256" key="6">
    <source>
        <dbReference type="SAM" id="MobiDB-lite"/>
    </source>
</evidence>
<dbReference type="InterPro" id="IPR050428">
    <property type="entry name" value="TCS_sensor_his_kinase"/>
</dbReference>
<dbReference type="PANTHER" id="PTHR45436:SF5">
    <property type="entry name" value="SENSOR HISTIDINE KINASE TRCS"/>
    <property type="match status" value="1"/>
</dbReference>
<gene>
    <name evidence="9" type="ORF">ACFP2T_04170</name>
</gene>
<evidence type="ECO:0000256" key="5">
    <source>
        <dbReference type="ARBA" id="ARBA00022777"/>
    </source>
</evidence>
<dbReference type="Gene3D" id="3.30.565.10">
    <property type="entry name" value="Histidine kinase-like ATPase, C-terminal domain"/>
    <property type="match status" value="1"/>
</dbReference>
<sequence length="513" mass="54681">MLWSATFTITILAAAAAVVGAVVSASPLGVSVGVLAAAVAVLLLTLLRTLRRRQRGAWIAFEQHGREAERRLLGYQHQLAEREHQLAERETEWAGREAEWAGREAEWAGREAEWAGREAAWARREASWAGRAEAKSAAVNKALEHLLRVRLSAALAGSPVPPAYDDSELDEVAASLVDGVLAEATSALKRADEREESLRLAVVALSRRVQTAAHSIQEQVSLMADRHQHDPDVVESSMRVDHAAAQQARHAQSLAVLCGEWPGQQWQEPLAMVDVVRAASARILAYRRIEVAGDQDVAVAAEVVEPVIHLVAELLANATQSSPPATSVPVTVRRVQRGAVIEIDDGGVGMDEHRLEQARETVSGRRRAGLGDLGEIPQTGLAVVGHYVRRHGFRADLSESPYGGLRAVVLIPAKAVETVEAPEAMAARPAVRQAEPVDEAEPRTTVDTASSDSPSAGATLPQRRSRRGEAAAAVPDESAPASPSPTPEQAASWMGAFIEGGRTGGEPDPAGTS</sequence>
<dbReference type="GO" id="GO:0005524">
    <property type="term" value="F:ATP binding"/>
    <property type="evidence" value="ECO:0007669"/>
    <property type="project" value="UniProtKB-KW"/>
</dbReference>
<comment type="caution">
    <text evidence="9">The sequence shown here is derived from an EMBL/GenBank/DDBJ whole genome shotgun (WGS) entry which is preliminary data.</text>
</comment>
<dbReference type="SUPFAM" id="SSF55874">
    <property type="entry name" value="ATPase domain of HSP90 chaperone/DNA topoisomerase II/histidine kinase"/>
    <property type="match status" value="1"/>
</dbReference>
<dbReference type="InterPro" id="IPR036890">
    <property type="entry name" value="HATPase_C_sf"/>
</dbReference>
<evidence type="ECO:0000256" key="3">
    <source>
        <dbReference type="ARBA" id="ARBA00022553"/>
    </source>
</evidence>
<evidence type="ECO:0000256" key="2">
    <source>
        <dbReference type="ARBA" id="ARBA00012438"/>
    </source>
</evidence>